<dbReference type="AlphaFoldDB" id="E1Z8U2"/>
<feature type="domain" description="N-acetyltransferase" evidence="1">
    <location>
        <begin position="22"/>
        <end position="181"/>
    </location>
</feature>
<sequence length="181" mass="19602">MQAGAAAVEEFYVEDQLPQGRLVIAPVQEADVGAASVLLTRAFAASAQGVHITDGRKYCRDSLSQPPHGTSRVVATTGLSFTRSTREDFPSLQPPDADAYMMNMAVDMSQRRQGHARRMLAAAEALVAACGFPSVYLHVRLSDEPAQQLYRTSGFVAVERDNVVLAKVRGITPRALLCKQL</sequence>
<accession>E1Z8U2</accession>
<protein>
    <recommendedName>
        <fullName evidence="1">N-acetyltransferase domain-containing protein</fullName>
    </recommendedName>
</protein>
<proteinExistence type="predicted"/>
<gene>
    <name evidence="2" type="ORF">CHLNCDRAFT_142821</name>
</gene>
<dbReference type="OrthoDB" id="2017234at2759"/>
<dbReference type="InterPro" id="IPR000182">
    <property type="entry name" value="GNAT_dom"/>
</dbReference>
<keyword evidence="3" id="KW-1185">Reference proteome</keyword>
<name>E1Z8U2_CHLVA</name>
<dbReference type="GeneID" id="17357158"/>
<evidence type="ECO:0000313" key="2">
    <source>
        <dbReference type="EMBL" id="EFN57398.1"/>
    </source>
</evidence>
<dbReference type="GO" id="GO:0016747">
    <property type="term" value="F:acyltransferase activity, transferring groups other than amino-acyl groups"/>
    <property type="evidence" value="ECO:0007669"/>
    <property type="project" value="InterPro"/>
</dbReference>
<dbReference type="PANTHER" id="PTHR47489:SF2">
    <property type="entry name" value="GCN5-RELATED N-ACETYLTRANSFERASE 5, CHLOROPLASTIC"/>
    <property type="match status" value="1"/>
</dbReference>
<evidence type="ECO:0000313" key="3">
    <source>
        <dbReference type="Proteomes" id="UP000008141"/>
    </source>
</evidence>
<dbReference type="SUPFAM" id="SSF55729">
    <property type="entry name" value="Acyl-CoA N-acyltransferases (Nat)"/>
    <property type="match status" value="1"/>
</dbReference>
<dbReference type="InterPro" id="IPR016181">
    <property type="entry name" value="Acyl_CoA_acyltransferase"/>
</dbReference>
<dbReference type="RefSeq" id="XP_005849500.1">
    <property type="nucleotide sequence ID" value="XM_005849438.1"/>
</dbReference>
<dbReference type="Pfam" id="PF00583">
    <property type="entry name" value="Acetyltransf_1"/>
    <property type="match status" value="1"/>
</dbReference>
<dbReference type="EMBL" id="GL433839">
    <property type="protein sequence ID" value="EFN57398.1"/>
    <property type="molecule type" value="Genomic_DNA"/>
</dbReference>
<organism evidence="3">
    <name type="scientific">Chlorella variabilis</name>
    <name type="common">Green alga</name>
    <dbReference type="NCBI Taxonomy" id="554065"/>
    <lineage>
        <taxon>Eukaryota</taxon>
        <taxon>Viridiplantae</taxon>
        <taxon>Chlorophyta</taxon>
        <taxon>core chlorophytes</taxon>
        <taxon>Trebouxiophyceae</taxon>
        <taxon>Chlorellales</taxon>
        <taxon>Chlorellaceae</taxon>
        <taxon>Chlorella clade</taxon>
        <taxon>Chlorella</taxon>
    </lineage>
</organism>
<reference evidence="2 3" key="1">
    <citation type="journal article" date="2010" name="Plant Cell">
        <title>The Chlorella variabilis NC64A genome reveals adaptation to photosymbiosis, coevolution with viruses, and cryptic sex.</title>
        <authorList>
            <person name="Blanc G."/>
            <person name="Duncan G."/>
            <person name="Agarkova I."/>
            <person name="Borodovsky M."/>
            <person name="Gurnon J."/>
            <person name="Kuo A."/>
            <person name="Lindquist E."/>
            <person name="Lucas S."/>
            <person name="Pangilinan J."/>
            <person name="Polle J."/>
            <person name="Salamov A."/>
            <person name="Terry A."/>
            <person name="Yamada T."/>
            <person name="Dunigan D.D."/>
            <person name="Grigoriev I.V."/>
            <person name="Claverie J.M."/>
            <person name="Van Etten J.L."/>
        </authorList>
    </citation>
    <scope>NUCLEOTIDE SEQUENCE [LARGE SCALE GENOMIC DNA]</scope>
    <source>
        <strain evidence="2 3">NC64A</strain>
    </source>
</reference>
<dbReference type="InParanoid" id="E1Z8U2"/>
<dbReference type="Gene3D" id="3.40.630.30">
    <property type="match status" value="1"/>
</dbReference>
<dbReference type="KEGG" id="cvr:CHLNCDRAFT_142821"/>
<dbReference type="Proteomes" id="UP000008141">
    <property type="component" value="Unassembled WGS sequence"/>
</dbReference>
<dbReference type="PROSITE" id="PS51186">
    <property type="entry name" value="GNAT"/>
    <property type="match status" value="1"/>
</dbReference>
<evidence type="ECO:0000259" key="1">
    <source>
        <dbReference type="PROSITE" id="PS51186"/>
    </source>
</evidence>
<dbReference type="PANTHER" id="PTHR47489">
    <property type="entry name" value="ACYL-COA N-ACYLTRANSFERASES (NAT) SUPERFAMILY PROTEIN"/>
    <property type="match status" value="1"/>
</dbReference>
<dbReference type="eggNOG" id="ENOG502R33M">
    <property type="taxonomic scope" value="Eukaryota"/>
</dbReference>